<accession>A0A1V0RIU8</accession>
<proteinExistence type="predicted"/>
<dbReference type="EMBL" id="CP020474">
    <property type="protein sequence ID" value="ARE81719.1"/>
    <property type="molecule type" value="Genomic_DNA"/>
</dbReference>
<feature type="transmembrane region" description="Helical" evidence="1">
    <location>
        <begin position="43"/>
        <end position="61"/>
    </location>
</feature>
<evidence type="ECO:0000313" key="3">
    <source>
        <dbReference type="Proteomes" id="UP000192273"/>
    </source>
</evidence>
<keyword evidence="1" id="KW-1133">Transmembrane helix</keyword>
<dbReference type="AlphaFoldDB" id="A0A1V0RIU8"/>
<sequence>MLLPNSCVTFVPTLKLSIPGHDMQQIRNGYRGARVLLHVNADFLLYVATLGAALLAAAYIGTL</sequence>
<reference evidence="2 3" key="1">
    <citation type="submission" date="2017-03" db="EMBL/GenBank/DDBJ databases">
        <title>Genome Sequence of Roseovarius mucosus strain SMR3 Isolated from a culture of the Diatom Skeletonema marinoi.</title>
        <authorList>
            <person name="Topel M."/>
            <person name="Pinder M."/>
            <person name="Johansson O.N."/>
            <person name="Kourtchenko O."/>
            <person name="Godhe A."/>
            <person name="Clarke A.K."/>
        </authorList>
    </citation>
    <scope>NUCLEOTIDE SEQUENCE [LARGE SCALE GENOMIC DNA]</scope>
    <source>
        <strain evidence="2 3">SMR3</strain>
    </source>
</reference>
<dbReference type="Proteomes" id="UP000192273">
    <property type="component" value="Chromosome"/>
</dbReference>
<keyword evidence="1" id="KW-0472">Membrane</keyword>
<gene>
    <name evidence="2" type="ORF">ROSMUCSMR3_00209</name>
</gene>
<name>A0A1V0RIU8_9RHOB</name>
<protein>
    <submittedName>
        <fullName evidence="2">Uncharacterized protein</fullName>
    </submittedName>
</protein>
<keyword evidence="3" id="KW-1185">Reference proteome</keyword>
<evidence type="ECO:0000313" key="2">
    <source>
        <dbReference type="EMBL" id="ARE81719.1"/>
    </source>
</evidence>
<organism evidence="2 3">
    <name type="scientific">Roseovarius mucosus</name>
    <dbReference type="NCBI Taxonomy" id="215743"/>
    <lineage>
        <taxon>Bacteria</taxon>
        <taxon>Pseudomonadati</taxon>
        <taxon>Pseudomonadota</taxon>
        <taxon>Alphaproteobacteria</taxon>
        <taxon>Rhodobacterales</taxon>
        <taxon>Roseobacteraceae</taxon>
        <taxon>Roseovarius</taxon>
    </lineage>
</organism>
<evidence type="ECO:0000256" key="1">
    <source>
        <dbReference type="SAM" id="Phobius"/>
    </source>
</evidence>
<dbReference type="KEGG" id="rmm:ROSMUCSMR3_00209"/>
<keyword evidence="1" id="KW-0812">Transmembrane</keyword>